<sequence length="133" mass="14324">MANRDALERSIFGAIVFLSFVFLCVHAQVSELGSTDLSFATTLGKSMLAKSCEEGSIEECDIQAELSSLGRRKLLQQSGPYYISYGSLTADRTPCPPMSGRSYYSPNCNSASGPVNPYQRGCSAITQCARDSS</sequence>
<organism evidence="1 2">
    <name type="scientific">Diphasiastrum complanatum</name>
    <name type="common">Issler's clubmoss</name>
    <name type="synonym">Lycopodium complanatum</name>
    <dbReference type="NCBI Taxonomy" id="34168"/>
    <lineage>
        <taxon>Eukaryota</taxon>
        <taxon>Viridiplantae</taxon>
        <taxon>Streptophyta</taxon>
        <taxon>Embryophyta</taxon>
        <taxon>Tracheophyta</taxon>
        <taxon>Lycopodiopsida</taxon>
        <taxon>Lycopodiales</taxon>
        <taxon>Lycopodiaceae</taxon>
        <taxon>Lycopodioideae</taxon>
        <taxon>Diphasiastrum</taxon>
    </lineage>
</organism>
<accession>A0ACC2EXA0</accession>
<comment type="caution">
    <text evidence="1">The sequence shown here is derived from an EMBL/GenBank/DDBJ whole genome shotgun (WGS) entry which is preliminary data.</text>
</comment>
<reference evidence="2" key="1">
    <citation type="journal article" date="2024" name="Proc. Natl. Acad. Sci. U.S.A.">
        <title>Extraordinary preservation of gene collinearity over three hundred million years revealed in homosporous lycophytes.</title>
        <authorList>
            <person name="Li C."/>
            <person name="Wickell D."/>
            <person name="Kuo L.Y."/>
            <person name="Chen X."/>
            <person name="Nie B."/>
            <person name="Liao X."/>
            <person name="Peng D."/>
            <person name="Ji J."/>
            <person name="Jenkins J."/>
            <person name="Williams M."/>
            <person name="Shu S."/>
            <person name="Plott C."/>
            <person name="Barry K."/>
            <person name="Rajasekar S."/>
            <person name="Grimwood J."/>
            <person name="Han X."/>
            <person name="Sun S."/>
            <person name="Hou Z."/>
            <person name="He W."/>
            <person name="Dai G."/>
            <person name="Sun C."/>
            <person name="Schmutz J."/>
            <person name="Leebens-Mack J.H."/>
            <person name="Li F.W."/>
            <person name="Wang L."/>
        </authorList>
    </citation>
    <scope>NUCLEOTIDE SEQUENCE [LARGE SCALE GENOMIC DNA]</scope>
    <source>
        <strain evidence="2">cv. PW_Plant_1</strain>
    </source>
</reference>
<dbReference type="Proteomes" id="UP001162992">
    <property type="component" value="Chromosome 1"/>
</dbReference>
<gene>
    <name evidence="1" type="ORF">O6H91_01G150100</name>
</gene>
<evidence type="ECO:0000313" key="2">
    <source>
        <dbReference type="Proteomes" id="UP001162992"/>
    </source>
</evidence>
<name>A0ACC2EXA0_DIPCM</name>
<keyword evidence="2" id="KW-1185">Reference proteome</keyword>
<dbReference type="EMBL" id="CM055092">
    <property type="protein sequence ID" value="KAJ7571128.1"/>
    <property type="molecule type" value="Genomic_DNA"/>
</dbReference>
<evidence type="ECO:0000313" key="1">
    <source>
        <dbReference type="EMBL" id="KAJ7571128.1"/>
    </source>
</evidence>
<protein>
    <submittedName>
        <fullName evidence="1">Uncharacterized protein</fullName>
    </submittedName>
</protein>
<proteinExistence type="predicted"/>